<evidence type="ECO:0000256" key="6">
    <source>
        <dbReference type="SAM" id="Phobius"/>
    </source>
</evidence>
<organism evidence="8 9">
    <name type="scientific">Symbiodinium natans</name>
    <dbReference type="NCBI Taxonomy" id="878477"/>
    <lineage>
        <taxon>Eukaryota</taxon>
        <taxon>Sar</taxon>
        <taxon>Alveolata</taxon>
        <taxon>Dinophyceae</taxon>
        <taxon>Suessiales</taxon>
        <taxon>Symbiodiniaceae</taxon>
        <taxon>Symbiodinium</taxon>
    </lineage>
</organism>
<evidence type="ECO:0000313" key="8">
    <source>
        <dbReference type="EMBL" id="CAE7225797.1"/>
    </source>
</evidence>
<evidence type="ECO:0000256" key="3">
    <source>
        <dbReference type="ARBA" id="ARBA00022750"/>
    </source>
</evidence>
<dbReference type="PRINTS" id="PR00792">
    <property type="entry name" value="PEPSIN"/>
</dbReference>
<name>A0A812KBA7_9DINO</name>
<dbReference type="GO" id="GO:0006508">
    <property type="term" value="P:proteolysis"/>
    <property type="evidence" value="ECO:0007669"/>
    <property type="project" value="UniProtKB-KW"/>
</dbReference>
<dbReference type="PANTHER" id="PTHR47966">
    <property type="entry name" value="BETA-SITE APP-CLEAVING ENZYME, ISOFORM A-RELATED"/>
    <property type="match status" value="1"/>
</dbReference>
<keyword evidence="9" id="KW-1185">Reference proteome</keyword>
<dbReference type="PROSITE" id="PS51767">
    <property type="entry name" value="PEPTIDASE_A1"/>
    <property type="match status" value="1"/>
</dbReference>
<dbReference type="EMBL" id="CAJNDS010000657">
    <property type="protein sequence ID" value="CAE7225797.1"/>
    <property type="molecule type" value="Genomic_DNA"/>
</dbReference>
<evidence type="ECO:0000256" key="4">
    <source>
        <dbReference type="ARBA" id="ARBA00022801"/>
    </source>
</evidence>
<dbReference type="GO" id="GO:0004190">
    <property type="term" value="F:aspartic-type endopeptidase activity"/>
    <property type="evidence" value="ECO:0007669"/>
    <property type="project" value="UniProtKB-KW"/>
</dbReference>
<evidence type="ECO:0000256" key="2">
    <source>
        <dbReference type="ARBA" id="ARBA00022670"/>
    </source>
</evidence>
<feature type="transmembrane region" description="Helical" evidence="6">
    <location>
        <begin position="556"/>
        <end position="577"/>
    </location>
</feature>
<dbReference type="Pfam" id="PF00026">
    <property type="entry name" value="Asp"/>
    <property type="match status" value="1"/>
</dbReference>
<feature type="domain" description="Peptidase A1" evidence="7">
    <location>
        <begin position="187"/>
        <end position="532"/>
    </location>
</feature>
<proteinExistence type="inferred from homology"/>
<dbReference type="InterPro" id="IPR034164">
    <property type="entry name" value="Pepsin-like_dom"/>
</dbReference>
<dbReference type="InterPro" id="IPR001461">
    <property type="entry name" value="Aspartic_peptidase_A1"/>
</dbReference>
<evidence type="ECO:0000259" key="7">
    <source>
        <dbReference type="PROSITE" id="PS51767"/>
    </source>
</evidence>
<dbReference type="Gene3D" id="2.40.70.10">
    <property type="entry name" value="Acid Proteases"/>
    <property type="match status" value="2"/>
</dbReference>
<dbReference type="SUPFAM" id="SSF50630">
    <property type="entry name" value="Acid proteases"/>
    <property type="match status" value="1"/>
</dbReference>
<feature type="region of interest" description="Disordered" evidence="5">
    <location>
        <begin position="590"/>
        <end position="618"/>
    </location>
</feature>
<comment type="caution">
    <text evidence="8">The sequence shown here is derived from an EMBL/GenBank/DDBJ whole genome shotgun (WGS) entry which is preliminary data.</text>
</comment>
<evidence type="ECO:0000256" key="5">
    <source>
        <dbReference type="SAM" id="MobiDB-lite"/>
    </source>
</evidence>
<reference evidence="8" key="1">
    <citation type="submission" date="2021-02" db="EMBL/GenBank/DDBJ databases">
        <authorList>
            <person name="Dougan E. K."/>
            <person name="Rhodes N."/>
            <person name="Thang M."/>
            <person name="Chan C."/>
        </authorList>
    </citation>
    <scope>NUCLEOTIDE SEQUENCE</scope>
</reference>
<dbReference type="AlphaFoldDB" id="A0A812KBA7"/>
<gene>
    <name evidence="8" type="primary">CTSD</name>
    <name evidence="8" type="ORF">SNAT2548_LOCUS8732</name>
</gene>
<sequence length="618" mass="67696">MCPLQCRSGFRATADLLCGRQGWQQYVQIRLWGFDSFEVSQGHLLSNQVRMTPEFTLSLELAVLEPAGSDYLSILHFSATGNGCCNDGDRLPAIFLVPETLASTGRKLQVFMDGLEFGLPAMAVSLLLFLPLRLLLAFWTLRALAEEAPTGRPLRPVSIPGPLLGRRLKTPADSYPNHLGNYDNVQYHVDIEVGGDCPGKPPQRFQVVPDTGSSDLWVPAVNCTRCKAGTLRFDIGMSCRAQQVGTRVNFHYGDGTVANGGSFYDTVKIGALEVERQIVIQVDNMESDTHMKSDGILGLAHHYAHGRGIHGTTFMSTLFQQHPEVPPQFSFFLTGRDGGAHQSQLVIGNPDLANHAKEAEFHYGKGEYMDTTDLWLTSVWSVGWSGTGVEVTFPDRGTLGAPALVDSGSSLLVMEPGIYDRLISELKWRFTGCHELPDQQILSCDCPPANDLSRIPELVINIIDEQSHQFSLCMSPDEFILQSVDLIRGRTACVPSIQRGSSSQPVPLIFGMTFMRAFYTTFDMKNGRIGFARSKLSPLPGQARCSADAQPLLRRGIWLASVTVALSSVIFAIYVFLVPSRARTNAQAVQAASDSFRPSRDSRAPSGSSSEMTTEPSN</sequence>
<dbReference type="OrthoDB" id="15189at2759"/>
<keyword evidence="3" id="KW-0064">Aspartyl protease</keyword>
<keyword evidence="6" id="KW-0812">Transmembrane</keyword>
<dbReference type="InterPro" id="IPR033121">
    <property type="entry name" value="PEPTIDASE_A1"/>
</dbReference>
<dbReference type="CDD" id="cd05471">
    <property type="entry name" value="pepsin_like"/>
    <property type="match status" value="1"/>
</dbReference>
<accession>A0A812KBA7</accession>
<keyword evidence="4" id="KW-0378">Hydrolase</keyword>
<comment type="similarity">
    <text evidence="1">Belongs to the peptidase A1 family.</text>
</comment>
<keyword evidence="6" id="KW-1133">Transmembrane helix</keyword>
<dbReference type="InterPro" id="IPR021109">
    <property type="entry name" value="Peptidase_aspartic_dom_sf"/>
</dbReference>
<protein>
    <submittedName>
        <fullName evidence="8">CTSD protein</fullName>
    </submittedName>
</protein>
<evidence type="ECO:0000256" key="1">
    <source>
        <dbReference type="ARBA" id="ARBA00007447"/>
    </source>
</evidence>
<keyword evidence="6" id="KW-0472">Membrane</keyword>
<dbReference type="PANTHER" id="PTHR47966:SF51">
    <property type="entry name" value="BETA-SITE APP-CLEAVING ENZYME, ISOFORM A-RELATED"/>
    <property type="match status" value="1"/>
</dbReference>
<dbReference type="Proteomes" id="UP000604046">
    <property type="component" value="Unassembled WGS sequence"/>
</dbReference>
<keyword evidence="2" id="KW-0645">Protease</keyword>
<evidence type="ECO:0000313" key="9">
    <source>
        <dbReference type="Proteomes" id="UP000604046"/>
    </source>
</evidence>